<keyword evidence="3" id="KW-1185">Reference proteome</keyword>
<dbReference type="AlphaFoldDB" id="A0A815E8Y0"/>
<protein>
    <recommendedName>
        <fullName evidence="5">Transposase domain-containing protein</fullName>
    </recommendedName>
</protein>
<accession>A0A815E8Y0</accession>
<evidence type="ECO:0008006" key="5">
    <source>
        <dbReference type="Google" id="ProtNLM"/>
    </source>
</evidence>
<sequence>MRSIHKNALYAAKNYSRRLRFAGRRHSRNTLLSAITAIDMESPDTSNNHNERADLENVNLSDITMHDKEGQSIISKNQDERHDDNTLKYTPDIGNDGSEDDRMSPDLISNLLHHDSHTSSPDTKQVSVALALFRHRHQLSKSCMNDLCDLLRCLGVQNVPSDFRSIQRHVVQTEDKVLQSKKYIVCPQCSEKGTNSSKCENTKCSLNFVSNKIPTTLFTFKLLPQIISIIERQKLMVEPNDDDKSLMCDIQDSSMRRSIVDRERVDDPSKQIITLLLNSDGVMIKKISRSIWVTCMVINELPRDIRFNMKNVIISSISIGSMKPKKNQFQSFIYDWVYELRQLERGFYVSYPNTNNRFVKVCCYLVAATLDKPAQSLLMNINDPVGYYSCGRCTIRGVSERSGHGSIRVFLKYSQNDIQQRSNQLYDEHIRILSRRRSKPKSNEIDLACGQQGPCILRDLTYFEIGRSFPSDSLHNIYAGTFKRLLELWFKTCRQPYSIQKSVNLIELKLNALRYPSTTYHLPSPLRFYQTYKGNEFRMTLLFGYQYFQPFLPAKFYEHFRLLAYAMNLAESSVLHHDAIEIISALLDEFDRLFPLIYPRKSVTSVIHSVTHVPETLRDFGPIQNYSTFNFESTVGSIVQTINGPNLVIAELIDNLNILQGATAELENTRFNRSLGLFIKRIFSSKRNTFPNDTSIHEQTVRVGRTVPLPDDHFVMEHLHNEGIFDFTFHRTCWKKNVRFSVYESTSTSKSCDSCVQFKKENDTKCGFIVGIIYDSKQKCSVIIHCVRVAKQDSFIFKGKTIVNPYVFFGQLSNPPHLEIINLHDIIIKLAYSKQETFHFFQFPNTSEST</sequence>
<dbReference type="OrthoDB" id="10045819at2759"/>
<evidence type="ECO:0000313" key="2">
    <source>
        <dbReference type="EMBL" id="CAF1311713.1"/>
    </source>
</evidence>
<proteinExistence type="predicted"/>
<dbReference type="EMBL" id="CAJNOR010002009">
    <property type="protein sequence ID" value="CAF1233917.1"/>
    <property type="molecule type" value="Genomic_DNA"/>
</dbReference>
<reference evidence="2" key="1">
    <citation type="submission" date="2021-02" db="EMBL/GenBank/DDBJ databases">
        <authorList>
            <person name="Nowell W R."/>
        </authorList>
    </citation>
    <scope>NUCLEOTIDE SEQUENCE</scope>
</reference>
<name>A0A815E8Y0_ADIRI</name>
<dbReference type="PANTHER" id="PTHR46579">
    <property type="entry name" value="F5/8 TYPE C DOMAIN-CONTAINING PROTEIN-RELATED"/>
    <property type="match status" value="1"/>
</dbReference>
<gene>
    <name evidence="2" type="ORF">EDS130_LOCUS31179</name>
    <name evidence="1" type="ORF">XAT740_LOCUS25373</name>
</gene>
<organism evidence="2 4">
    <name type="scientific">Adineta ricciae</name>
    <name type="common">Rotifer</name>
    <dbReference type="NCBI Taxonomy" id="249248"/>
    <lineage>
        <taxon>Eukaryota</taxon>
        <taxon>Metazoa</taxon>
        <taxon>Spiralia</taxon>
        <taxon>Gnathifera</taxon>
        <taxon>Rotifera</taxon>
        <taxon>Eurotatoria</taxon>
        <taxon>Bdelloidea</taxon>
        <taxon>Adinetida</taxon>
        <taxon>Adinetidae</taxon>
        <taxon>Adineta</taxon>
    </lineage>
</organism>
<evidence type="ECO:0000313" key="3">
    <source>
        <dbReference type="Proteomes" id="UP000663828"/>
    </source>
</evidence>
<dbReference type="Proteomes" id="UP000663828">
    <property type="component" value="Unassembled WGS sequence"/>
</dbReference>
<comment type="caution">
    <text evidence="2">The sequence shown here is derived from an EMBL/GenBank/DDBJ whole genome shotgun (WGS) entry which is preliminary data.</text>
</comment>
<evidence type="ECO:0000313" key="4">
    <source>
        <dbReference type="Proteomes" id="UP000663852"/>
    </source>
</evidence>
<dbReference type="PANTHER" id="PTHR46579:SF1">
    <property type="entry name" value="F5_8 TYPE C DOMAIN-CONTAINING PROTEIN"/>
    <property type="match status" value="1"/>
</dbReference>
<dbReference type="EMBL" id="CAJNOJ010000226">
    <property type="protein sequence ID" value="CAF1311713.1"/>
    <property type="molecule type" value="Genomic_DNA"/>
</dbReference>
<dbReference type="Proteomes" id="UP000663852">
    <property type="component" value="Unassembled WGS sequence"/>
</dbReference>
<evidence type="ECO:0000313" key="1">
    <source>
        <dbReference type="EMBL" id="CAF1233917.1"/>
    </source>
</evidence>